<feature type="repeat" description="ANK" evidence="3">
    <location>
        <begin position="758"/>
        <end position="790"/>
    </location>
</feature>
<dbReference type="Gene3D" id="3.40.50.300">
    <property type="entry name" value="P-loop containing nucleotide triphosphate hydrolases"/>
    <property type="match status" value="1"/>
</dbReference>
<dbReference type="PRINTS" id="PR01415">
    <property type="entry name" value="ANKYRIN"/>
</dbReference>
<dbReference type="InterPro" id="IPR002110">
    <property type="entry name" value="Ankyrin_rpt"/>
</dbReference>
<reference evidence="7" key="1">
    <citation type="submission" date="2010-07" db="EMBL/GenBank/DDBJ databases">
        <title>The genome sequence of Gaeumannomyces graminis var. tritici strain R3-111a-1.</title>
        <authorList>
            <consortium name="The Broad Institute Genome Sequencing Platform"/>
            <person name="Ma L.-J."/>
            <person name="Dead R."/>
            <person name="Young S."/>
            <person name="Zeng Q."/>
            <person name="Koehrsen M."/>
            <person name="Alvarado L."/>
            <person name="Berlin A."/>
            <person name="Chapman S.B."/>
            <person name="Chen Z."/>
            <person name="Freedman E."/>
            <person name="Gellesch M."/>
            <person name="Goldberg J."/>
            <person name="Griggs A."/>
            <person name="Gujja S."/>
            <person name="Heilman E.R."/>
            <person name="Heiman D."/>
            <person name="Hepburn T."/>
            <person name="Howarth C."/>
            <person name="Jen D."/>
            <person name="Larson L."/>
            <person name="Mehta T."/>
            <person name="Neiman D."/>
            <person name="Pearson M."/>
            <person name="Roberts A."/>
            <person name="Saif S."/>
            <person name="Shea T."/>
            <person name="Shenoy N."/>
            <person name="Sisk P."/>
            <person name="Stolte C."/>
            <person name="Sykes S."/>
            <person name="Walk T."/>
            <person name="White J."/>
            <person name="Yandava C."/>
            <person name="Haas B."/>
            <person name="Nusbaum C."/>
            <person name="Birren B."/>
        </authorList>
    </citation>
    <scope>NUCLEOTIDE SEQUENCE [LARGE SCALE GENOMIC DNA]</scope>
    <source>
        <strain evidence="7">R3-111a-1</strain>
    </source>
</reference>
<keyword evidence="7" id="KW-1185">Reference proteome</keyword>
<evidence type="ECO:0000313" key="5">
    <source>
        <dbReference type="EMBL" id="EJT77398.1"/>
    </source>
</evidence>
<dbReference type="InterPro" id="IPR027417">
    <property type="entry name" value="P-loop_NTPase"/>
</dbReference>
<dbReference type="InterPro" id="IPR036770">
    <property type="entry name" value="Ankyrin_rpt-contain_sf"/>
</dbReference>
<feature type="repeat" description="ANK" evidence="3">
    <location>
        <begin position="907"/>
        <end position="941"/>
    </location>
</feature>
<proteinExistence type="predicted"/>
<dbReference type="EMBL" id="GL385397">
    <property type="protein sequence ID" value="EJT77398.1"/>
    <property type="molecule type" value="Genomic_DNA"/>
</dbReference>
<dbReference type="Proteomes" id="UP000006039">
    <property type="component" value="Unassembled WGS sequence"/>
</dbReference>
<feature type="repeat" description="ANK" evidence="3">
    <location>
        <begin position="628"/>
        <end position="661"/>
    </location>
</feature>
<keyword evidence="1" id="KW-0677">Repeat</keyword>
<dbReference type="Gene3D" id="1.25.40.20">
    <property type="entry name" value="Ankyrin repeat-containing domain"/>
    <property type="match status" value="3"/>
</dbReference>
<dbReference type="Pfam" id="PF24883">
    <property type="entry name" value="NPHP3_N"/>
    <property type="match status" value="1"/>
</dbReference>
<dbReference type="Pfam" id="PF12796">
    <property type="entry name" value="Ank_2"/>
    <property type="match status" value="2"/>
</dbReference>
<reference evidence="6" key="4">
    <citation type="journal article" date="2015" name="G3 (Bethesda)">
        <title>Genome sequences of three phytopathogenic species of the Magnaporthaceae family of fungi.</title>
        <authorList>
            <person name="Okagaki L.H."/>
            <person name="Nunes C.C."/>
            <person name="Sailsbery J."/>
            <person name="Clay B."/>
            <person name="Brown D."/>
            <person name="John T."/>
            <person name="Oh Y."/>
            <person name="Young N."/>
            <person name="Fitzgerald M."/>
            <person name="Haas B.J."/>
            <person name="Zeng Q."/>
            <person name="Young S."/>
            <person name="Adiconis X."/>
            <person name="Fan L."/>
            <person name="Levin J.Z."/>
            <person name="Mitchell T.K."/>
            <person name="Okubara P.A."/>
            <person name="Farman M.L."/>
            <person name="Kohn L.M."/>
            <person name="Birren B."/>
            <person name="Ma L.-J."/>
            <person name="Dean R.A."/>
        </authorList>
    </citation>
    <scope>NUCLEOTIDE SEQUENCE</scope>
    <source>
        <strain evidence="6">R3-111a-1</strain>
    </source>
</reference>
<dbReference type="SUPFAM" id="SSF48403">
    <property type="entry name" value="Ankyrin repeat"/>
    <property type="match status" value="2"/>
</dbReference>
<dbReference type="RefSeq" id="XP_009223398.1">
    <property type="nucleotide sequence ID" value="XM_009225134.1"/>
</dbReference>
<dbReference type="eggNOG" id="KOG4177">
    <property type="taxonomic scope" value="Eukaryota"/>
</dbReference>
<dbReference type="InterPro" id="IPR056884">
    <property type="entry name" value="NPHP3-like_N"/>
</dbReference>
<dbReference type="PANTHER" id="PTHR24198:SF165">
    <property type="entry name" value="ANKYRIN REPEAT-CONTAINING PROTEIN-RELATED"/>
    <property type="match status" value="1"/>
</dbReference>
<gene>
    <name evidence="6" type="primary">20347768</name>
    <name evidence="5" type="ORF">GGTG_07310</name>
</gene>
<dbReference type="PANTHER" id="PTHR24198">
    <property type="entry name" value="ANKYRIN REPEAT AND PROTEIN KINASE DOMAIN-CONTAINING PROTEIN"/>
    <property type="match status" value="1"/>
</dbReference>
<evidence type="ECO:0000313" key="6">
    <source>
        <dbReference type="EnsemblFungi" id="EJT77398"/>
    </source>
</evidence>
<evidence type="ECO:0000256" key="1">
    <source>
        <dbReference type="ARBA" id="ARBA00022737"/>
    </source>
</evidence>
<dbReference type="GeneID" id="20347768"/>
<dbReference type="VEuPathDB" id="FungiDB:GGTG_07310"/>
<accession>J3P1B3</accession>
<organism evidence="5">
    <name type="scientific">Gaeumannomyces tritici (strain R3-111a-1)</name>
    <name type="common">Wheat and barley take-all root rot fungus</name>
    <name type="synonym">Gaeumannomyces graminis var. tritici</name>
    <dbReference type="NCBI Taxonomy" id="644352"/>
    <lineage>
        <taxon>Eukaryota</taxon>
        <taxon>Fungi</taxon>
        <taxon>Dikarya</taxon>
        <taxon>Ascomycota</taxon>
        <taxon>Pezizomycotina</taxon>
        <taxon>Sordariomycetes</taxon>
        <taxon>Sordariomycetidae</taxon>
        <taxon>Magnaporthales</taxon>
        <taxon>Magnaporthaceae</taxon>
        <taxon>Gaeumannomyces</taxon>
    </lineage>
</organism>
<evidence type="ECO:0000313" key="7">
    <source>
        <dbReference type="Proteomes" id="UP000006039"/>
    </source>
</evidence>
<reference evidence="5" key="3">
    <citation type="submission" date="2010-09" db="EMBL/GenBank/DDBJ databases">
        <title>Annotation of Gaeumannomyces graminis var. tritici R3-111a-1.</title>
        <authorList>
            <consortium name="The Broad Institute Genome Sequencing Platform"/>
            <person name="Ma L.-J."/>
            <person name="Dead R."/>
            <person name="Young S.K."/>
            <person name="Zeng Q."/>
            <person name="Gargeya S."/>
            <person name="Fitzgerald M."/>
            <person name="Haas B."/>
            <person name="Abouelleil A."/>
            <person name="Alvarado L."/>
            <person name="Arachchi H.M."/>
            <person name="Berlin A."/>
            <person name="Brown A."/>
            <person name="Chapman S.B."/>
            <person name="Chen Z."/>
            <person name="Dunbar C."/>
            <person name="Freedman E."/>
            <person name="Gearin G."/>
            <person name="Gellesch M."/>
            <person name="Goldberg J."/>
            <person name="Griggs A."/>
            <person name="Gujja S."/>
            <person name="Heiman D."/>
            <person name="Howarth C."/>
            <person name="Larson L."/>
            <person name="Lui A."/>
            <person name="MacDonald P.J.P."/>
            <person name="Mehta T."/>
            <person name="Montmayeur A."/>
            <person name="Murphy C."/>
            <person name="Neiman D."/>
            <person name="Pearson M."/>
            <person name="Priest M."/>
            <person name="Roberts A."/>
            <person name="Saif S."/>
            <person name="Shea T."/>
            <person name="Shenoy N."/>
            <person name="Sisk P."/>
            <person name="Stolte C."/>
            <person name="Sykes S."/>
            <person name="Yandava C."/>
            <person name="Wortman J."/>
            <person name="Nusbaum C."/>
            <person name="Birren B."/>
        </authorList>
    </citation>
    <scope>NUCLEOTIDE SEQUENCE</scope>
    <source>
        <strain evidence="5">R3-111a-1</strain>
    </source>
</reference>
<dbReference type="OrthoDB" id="5428055at2759"/>
<reference evidence="6" key="5">
    <citation type="submission" date="2018-04" db="UniProtKB">
        <authorList>
            <consortium name="EnsemblFungi"/>
        </authorList>
    </citation>
    <scope>IDENTIFICATION</scope>
    <source>
        <strain evidence="6">R3-111a-1</strain>
    </source>
</reference>
<dbReference type="Pfam" id="PF13857">
    <property type="entry name" value="Ank_5"/>
    <property type="match status" value="1"/>
</dbReference>
<reference evidence="5" key="2">
    <citation type="submission" date="2010-07" db="EMBL/GenBank/DDBJ databases">
        <authorList>
            <consortium name="The Broad Institute Genome Sequencing Platform"/>
            <consortium name="Broad Institute Genome Sequencing Center for Infectious Disease"/>
            <person name="Ma L.-J."/>
            <person name="Dead R."/>
            <person name="Young S."/>
            <person name="Zeng Q."/>
            <person name="Koehrsen M."/>
            <person name="Alvarado L."/>
            <person name="Berlin A."/>
            <person name="Chapman S.B."/>
            <person name="Chen Z."/>
            <person name="Freedman E."/>
            <person name="Gellesch M."/>
            <person name="Goldberg J."/>
            <person name="Griggs A."/>
            <person name="Gujja S."/>
            <person name="Heilman E.R."/>
            <person name="Heiman D."/>
            <person name="Hepburn T."/>
            <person name="Howarth C."/>
            <person name="Jen D."/>
            <person name="Larson L."/>
            <person name="Mehta T."/>
            <person name="Neiman D."/>
            <person name="Pearson M."/>
            <person name="Roberts A."/>
            <person name="Saif S."/>
            <person name="Shea T."/>
            <person name="Shenoy N."/>
            <person name="Sisk P."/>
            <person name="Stolte C."/>
            <person name="Sykes S."/>
            <person name="Walk T."/>
            <person name="White J."/>
            <person name="Yandava C."/>
            <person name="Haas B."/>
            <person name="Nusbaum C."/>
            <person name="Birren B."/>
        </authorList>
    </citation>
    <scope>NUCLEOTIDE SEQUENCE</scope>
    <source>
        <strain evidence="5">R3-111a-1</strain>
    </source>
</reference>
<name>J3P1B3_GAET3</name>
<dbReference type="EnsemblFungi" id="EJT77398">
    <property type="protein sequence ID" value="EJT77398"/>
    <property type="gene ID" value="GGTG_07310"/>
</dbReference>
<dbReference type="PROSITE" id="PS50297">
    <property type="entry name" value="ANK_REP_REGION"/>
    <property type="match status" value="3"/>
</dbReference>
<feature type="domain" description="NACHT" evidence="4">
    <location>
        <begin position="170"/>
        <end position="282"/>
    </location>
</feature>
<dbReference type="STRING" id="644352.J3P1B3"/>
<dbReference type="InterPro" id="IPR007111">
    <property type="entry name" value="NACHT_NTPase"/>
</dbReference>
<sequence>MYMHADILALGRIVYKLQKAAERYIKAPEQIAAQRQDVEFFKRQLGPYVEESSSLPAESKELARACLEVVDEIKEHLDSIESRGPGLIGLLRQHYRRAQFDPAGLKTPWKRAERRLSWLQEEVRQSQEIRKQIAEIWPGPHYAPSTGLDGTFGHILGSAAVEKWRREQGQVLLLYGEQGAGKTTLMAKLAKHLEAHAQDRDIAIVSLFFRAGEKQDLGSLDDIMRAILCLLSSRSPSIFIKPSADLVPRTLAGLKGPRLFDAVSSATERFKKVYLLFDGIDEFGTGFADVRSLLAWSIKLPQRLPSVNLVLASLDQPEIMQTMGAWPSLEIQASQADMDTYIQDRASDLSSDILTEGLNIQKVAETVWKVSGRNFLIAKFLFHILRSMDSIYEFADVLKGISSGRLSGLRDLDGALRRAFGCLLSKLESRDPLETGRAIKAMLWILLAQRPLDRDELCHALELMGGRRGTLSIDKLVRDARGFLIERRDIHIPEQRAVQISHRSIRAFLNLEWENKFPGAQADITKALIKCLKLGEEGTGAYSYAAKNWATHFAMAAADESLFMDVMSFLRHRPNVCKAWKHFGSPSWPPFRGEYKRLTGLHLAAYFGLRHHLEALAKEESVNTQDDHGATPLLWAAVGGQEEALMWLLEYGGAKPDIHDALQRKLLHHATTRRWGRALRLLLEKGAPAAMVDCGNMTLLHHAVYDGWMLGIDLFLEAGHAIDAPVRLREGYYLDQTQGCAWDLQRELCDSDSKGGSTGLTPLHYAAFTGRADMVEFLLERGANPAARTECGETALHLAISQEVIRPGMEQTAISQASIRPRIERRQRRNILFPEVKECAKIYRYMCITNEDWKTLETHMRDLVEKPDDYENGVWDEKMQWMKEERYRLVEMLVCHAKTDVNAADIDGWQPLHALLHDGGDCERVARMLLDHGADVSGRNHDGQTPLLMACLRGSAELARLLLDRGADVTETDAQGRNVLHYGAYRLAQGILEICESQSSGLFQRRDKRGRNMLHHMCTSSRWLSMLPRMCAGGAGINDTDDNGLTPLMVFCAENSLPFFTSCSVDDLTVFRKNGADMLLRDHVNRTAVFYYAGTSHANVEGLELFRDAGAQLDMVDCKGWTLLHFIADSGYLTQAVLDFLLGEGVGLSLDTPDKSGMTPLDIAVKWRDTIRRGDYWGLFQGGRWELVVEMMERWNGLHGIGRD</sequence>
<dbReference type="HOGENOM" id="CLU_270407_0_0_1"/>
<evidence type="ECO:0000256" key="2">
    <source>
        <dbReference type="ARBA" id="ARBA00023043"/>
    </source>
</evidence>
<dbReference type="PROSITE" id="PS50837">
    <property type="entry name" value="NACHT"/>
    <property type="match status" value="1"/>
</dbReference>
<dbReference type="SUPFAM" id="SSF52540">
    <property type="entry name" value="P-loop containing nucleoside triphosphate hydrolases"/>
    <property type="match status" value="1"/>
</dbReference>
<feature type="repeat" description="ANK" evidence="3">
    <location>
        <begin position="942"/>
        <end position="974"/>
    </location>
</feature>
<dbReference type="AlphaFoldDB" id="J3P1B3"/>
<protein>
    <recommendedName>
        <fullName evidence="4">NACHT domain-containing protein</fullName>
    </recommendedName>
</protein>
<keyword evidence="2 3" id="KW-0040">ANK repeat</keyword>
<dbReference type="SMART" id="SM00248">
    <property type="entry name" value="ANK"/>
    <property type="match status" value="8"/>
</dbReference>
<evidence type="ECO:0000256" key="3">
    <source>
        <dbReference type="PROSITE-ProRule" id="PRU00023"/>
    </source>
</evidence>
<evidence type="ECO:0000259" key="4">
    <source>
        <dbReference type="PROSITE" id="PS50837"/>
    </source>
</evidence>
<dbReference type="PROSITE" id="PS50088">
    <property type="entry name" value="ANK_REPEAT"/>
    <property type="match status" value="4"/>
</dbReference>